<keyword evidence="5 11" id="KW-0812">Transmembrane</keyword>
<dbReference type="GO" id="GO:0015344">
    <property type="term" value="F:siderophore uptake transmembrane transporter activity"/>
    <property type="evidence" value="ECO:0007669"/>
    <property type="project" value="TreeGrafter"/>
</dbReference>
<dbReference type="eggNOG" id="COG4206">
    <property type="taxonomic scope" value="Bacteria"/>
</dbReference>
<reference evidence="16 17" key="2">
    <citation type="journal article" date="2009" name="PLoS ONE">
        <title>The photosynthetic apparatus and its regulation in the aerobic gammaproteobacterium Congregibacter litoralis gen. nov., sp. nov.</title>
        <authorList>
            <person name="Spring S."/>
            <person name="Lunsdorf H."/>
            <person name="Fuchs B.M."/>
            <person name="Tindall B.J."/>
        </authorList>
    </citation>
    <scope>NUCLEOTIDE SEQUENCE [LARGE SCALE GENOMIC DNA]</scope>
    <source>
        <strain evidence="16">KT71</strain>
    </source>
</reference>
<dbReference type="GO" id="GO:0009279">
    <property type="term" value="C:cell outer membrane"/>
    <property type="evidence" value="ECO:0007669"/>
    <property type="project" value="UniProtKB-SubCell"/>
</dbReference>
<evidence type="ECO:0000259" key="14">
    <source>
        <dbReference type="Pfam" id="PF00593"/>
    </source>
</evidence>
<evidence type="ECO:0000256" key="12">
    <source>
        <dbReference type="RuleBase" id="RU003357"/>
    </source>
</evidence>
<evidence type="ECO:0000256" key="2">
    <source>
        <dbReference type="ARBA" id="ARBA00008143"/>
    </source>
</evidence>
<organism evidence="16 17">
    <name type="scientific">Congregibacter litoralis KT71</name>
    <dbReference type="NCBI Taxonomy" id="314285"/>
    <lineage>
        <taxon>Bacteria</taxon>
        <taxon>Pseudomonadati</taxon>
        <taxon>Pseudomonadota</taxon>
        <taxon>Gammaproteobacteria</taxon>
        <taxon>Cellvibrionales</taxon>
        <taxon>Halieaceae</taxon>
        <taxon>Congregibacter</taxon>
    </lineage>
</organism>
<dbReference type="PANTHER" id="PTHR30069:SF29">
    <property type="entry name" value="HEMOGLOBIN AND HEMOGLOBIN-HAPTOGLOBIN-BINDING PROTEIN 1-RELATED"/>
    <property type="match status" value="1"/>
</dbReference>
<evidence type="ECO:0000256" key="6">
    <source>
        <dbReference type="ARBA" id="ARBA00022729"/>
    </source>
</evidence>
<dbReference type="InterPro" id="IPR012910">
    <property type="entry name" value="Plug_dom"/>
</dbReference>
<dbReference type="Pfam" id="PF00593">
    <property type="entry name" value="TonB_dep_Rec_b-barrel"/>
    <property type="match status" value="1"/>
</dbReference>
<dbReference type="InterPro" id="IPR037066">
    <property type="entry name" value="Plug_dom_sf"/>
</dbReference>
<dbReference type="EMBL" id="AAOA02000001">
    <property type="protein sequence ID" value="EAQ99355.1"/>
    <property type="molecule type" value="Genomic_DNA"/>
</dbReference>
<dbReference type="InterPro" id="IPR039426">
    <property type="entry name" value="TonB-dep_rcpt-like"/>
</dbReference>
<feature type="signal peptide" evidence="13">
    <location>
        <begin position="1"/>
        <end position="32"/>
    </location>
</feature>
<evidence type="ECO:0000256" key="9">
    <source>
        <dbReference type="ARBA" id="ARBA00023170"/>
    </source>
</evidence>
<gene>
    <name evidence="16" type="ORF">KT71_16836</name>
</gene>
<keyword evidence="7 12" id="KW-0798">TonB box</keyword>
<keyword evidence="4 11" id="KW-1134">Transmembrane beta strand</keyword>
<evidence type="ECO:0000313" key="16">
    <source>
        <dbReference type="EMBL" id="EAQ99355.1"/>
    </source>
</evidence>
<name>A4A3T2_9GAMM</name>
<dbReference type="PANTHER" id="PTHR30069">
    <property type="entry name" value="TONB-DEPENDENT OUTER MEMBRANE RECEPTOR"/>
    <property type="match status" value="1"/>
</dbReference>
<evidence type="ECO:0000256" key="3">
    <source>
        <dbReference type="ARBA" id="ARBA00022448"/>
    </source>
</evidence>
<comment type="subcellular location">
    <subcellularLocation>
        <location evidence="1 11">Cell outer membrane</location>
        <topology evidence="1 11">Multi-pass membrane protein</topology>
    </subcellularLocation>
</comment>
<dbReference type="RefSeq" id="WP_008295803.1">
    <property type="nucleotide sequence ID" value="NZ_CM002299.1"/>
</dbReference>
<keyword evidence="6 13" id="KW-0732">Signal</keyword>
<keyword evidence="8 11" id="KW-0472">Membrane</keyword>
<dbReference type="HOGENOM" id="CLU_008287_18_3_6"/>
<dbReference type="InterPro" id="IPR000531">
    <property type="entry name" value="Beta-barrel_TonB"/>
</dbReference>
<dbReference type="SUPFAM" id="SSF56935">
    <property type="entry name" value="Porins"/>
    <property type="match status" value="1"/>
</dbReference>
<evidence type="ECO:0000256" key="1">
    <source>
        <dbReference type="ARBA" id="ARBA00004571"/>
    </source>
</evidence>
<feature type="domain" description="TonB-dependent receptor-like beta-barrel" evidence="14">
    <location>
        <begin position="190"/>
        <end position="662"/>
    </location>
</feature>
<feature type="chain" id="PRO_5002665562" evidence="13">
    <location>
        <begin position="33"/>
        <end position="697"/>
    </location>
</feature>
<evidence type="ECO:0000256" key="10">
    <source>
        <dbReference type="ARBA" id="ARBA00023237"/>
    </source>
</evidence>
<keyword evidence="17" id="KW-1185">Reference proteome</keyword>
<dbReference type="Gene3D" id="2.40.170.20">
    <property type="entry name" value="TonB-dependent receptor, beta-barrel domain"/>
    <property type="match status" value="1"/>
</dbReference>
<reference evidence="16 17" key="1">
    <citation type="journal article" date="2007" name="Proc. Natl. Acad. Sci. U.S.A.">
        <title>Characterization of a marine gammaproteobacterium capable of aerobic anoxygenic photosynthesis.</title>
        <authorList>
            <person name="Fuchs B.M."/>
            <person name="Spring S."/>
            <person name="Teeling H."/>
            <person name="Quast C."/>
            <person name="Wulf J."/>
            <person name="Schattenhofer M."/>
            <person name="Yan S."/>
            <person name="Ferriera S."/>
            <person name="Johnson J."/>
            <person name="Glockner F.O."/>
            <person name="Amann R."/>
        </authorList>
    </citation>
    <scope>NUCLEOTIDE SEQUENCE [LARGE SCALE GENOMIC DNA]</scope>
    <source>
        <strain evidence="16">KT71</strain>
    </source>
</reference>
<feature type="domain" description="TonB-dependent receptor plug" evidence="15">
    <location>
        <begin position="66"/>
        <end position="167"/>
    </location>
</feature>
<sequence length="697" mass="77499">MIRIPLIAARTLFTLPGLCAAALVGPAYPALAQSSEQAASRLEQVIVSASREPETGLNLALPWARIDEEALELTGAVHINQIMQRAPGAWISRGNGQESLIALRSPVLTGSGGCGAFYTAWDGISLRAPGFCNVNQLFDVNSEQAGAIEVIRGPGTAVYGANAVHGVINTLTADPRRGPENAYAIEAGPDDYYRVRGEFRARHGDHAVGAYFNGVSDGGYKDNAGFDQQKLTLRHDFSGEQWKVTNALETTNLNQETSGFVAGFEAYKDPDLKKVNPNPEAYRDSFALRAYSRWERDTRLGQLDITPYFRRTTMEFLQHFLPWQATEKNGQESLGLRVALSDGNERFRWSTGVDIDATRGWLREVQDDDFSPNQPAGIHYDYEVDALSAALYAQGDWQLTSRWGLAAGLRLEQNSYDYNNQTEDGSACAPEASACRFFRPADREDDFNNGSVNLGLTYALSDSHRVYLRGAQGFRPPQAAELYRLQSGQEVADLDSETITSVDLGMRGNFGALSYDASLYAMRKEDVIFQNADRQNVSGAKTRHEGLEFSLYWTGESGWYAGVDGNVARHRYDSAANLLGSRLDIEGNDIDTAPRHFGSARFGRDLTINNRDVRAELEWVHMGSYYLEPDNQHEYEGHELLNLRVALDLNKDFSTTLRVTNLLDEDYAERADFGFGSYRYFVGQPRGVFLEFAYRPQ</sequence>
<keyword evidence="10 11" id="KW-0998">Cell outer membrane</keyword>
<proteinExistence type="inferred from homology"/>
<dbReference type="Pfam" id="PF07715">
    <property type="entry name" value="Plug"/>
    <property type="match status" value="1"/>
</dbReference>
<dbReference type="GO" id="GO:0044718">
    <property type="term" value="P:siderophore transmembrane transport"/>
    <property type="evidence" value="ECO:0007669"/>
    <property type="project" value="TreeGrafter"/>
</dbReference>
<dbReference type="InterPro" id="IPR036942">
    <property type="entry name" value="Beta-barrel_TonB_sf"/>
</dbReference>
<dbReference type="Gene3D" id="2.170.130.10">
    <property type="entry name" value="TonB-dependent receptor, plug domain"/>
    <property type="match status" value="1"/>
</dbReference>
<protein>
    <submittedName>
        <fullName evidence="16">Outer membrane receptor protein, mostly Fe transport</fullName>
    </submittedName>
</protein>
<evidence type="ECO:0000256" key="7">
    <source>
        <dbReference type="ARBA" id="ARBA00023077"/>
    </source>
</evidence>
<keyword evidence="3 11" id="KW-0813">Transport</keyword>
<accession>A4A3T2</accession>
<evidence type="ECO:0000313" key="17">
    <source>
        <dbReference type="Proteomes" id="UP000019205"/>
    </source>
</evidence>
<evidence type="ECO:0000256" key="8">
    <source>
        <dbReference type="ARBA" id="ARBA00023136"/>
    </source>
</evidence>
<evidence type="ECO:0000259" key="15">
    <source>
        <dbReference type="Pfam" id="PF07715"/>
    </source>
</evidence>
<evidence type="ECO:0000256" key="5">
    <source>
        <dbReference type="ARBA" id="ARBA00022692"/>
    </source>
</evidence>
<dbReference type="PROSITE" id="PS52016">
    <property type="entry name" value="TONB_DEPENDENT_REC_3"/>
    <property type="match status" value="1"/>
</dbReference>
<comment type="caution">
    <text evidence="16">The sequence shown here is derived from an EMBL/GenBank/DDBJ whole genome shotgun (WGS) entry which is preliminary data.</text>
</comment>
<comment type="similarity">
    <text evidence="2">Belongs to the TonB-dependent receptor family. Hemoglobin/haptoglobin binding protein subfamily.</text>
</comment>
<evidence type="ECO:0000256" key="13">
    <source>
        <dbReference type="SAM" id="SignalP"/>
    </source>
</evidence>
<keyword evidence="9 16" id="KW-0675">Receptor</keyword>
<dbReference type="STRING" id="314285.KT71_16836"/>
<dbReference type="AlphaFoldDB" id="A4A3T2"/>
<evidence type="ECO:0000256" key="4">
    <source>
        <dbReference type="ARBA" id="ARBA00022452"/>
    </source>
</evidence>
<evidence type="ECO:0000256" key="11">
    <source>
        <dbReference type="PROSITE-ProRule" id="PRU01360"/>
    </source>
</evidence>
<dbReference type="Proteomes" id="UP000019205">
    <property type="component" value="Chromosome"/>
</dbReference>